<dbReference type="PANTHER" id="PTHR43046">
    <property type="entry name" value="GDP-MANNOSE MANNOSYL HYDROLASE"/>
    <property type="match status" value="1"/>
</dbReference>
<proteinExistence type="predicted"/>
<dbReference type="SUPFAM" id="SSF55811">
    <property type="entry name" value="Nudix"/>
    <property type="match status" value="1"/>
</dbReference>
<gene>
    <name evidence="4" type="ORF">D0962_22905</name>
</gene>
<dbReference type="Pfam" id="PF00293">
    <property type="entry name" value="NUDIX"/>
    <property type="match status" value="1"/>
</dbReference>
<dbReference type="PROSITE" id="PS51462">
    <property type="entry name" value="NUDIX"/>
    <property type="match status" value="1"/>
</dbReference>
<dbReference type="InterPro" id="IPR000086">
    <property type="entry name" value="NUDIX_hydrolase_dom"/>
</dbReference>
<feature type="domain" description="Nudix hydrolase" evidence="3">
    <location>
        <begin position="23"/>
        <end position="166"/>
    </location>
</feature>
<dbReference type="AlphaFoldDB" id="A0A6M0SAT4"/>
<evidence type="ECO:0000313" key="5">
    <source>
        <dbReference type="Proteomes" id="UP000473574"/>
    </source>
</evidence>
<evidence type="ECO:0000256" key="2">
    <source>
        <dbReference type="ARBA" id="ARBA00022801"/>
    </source>
</evidence>
<comment type="cofactor">
    <cofactor evidence="1">
        <name>Mg(2+)</name>
        <dbReference type="ChEBI" id="CHEBI:18420"/>
    </cofactor>
</comment>
<comment type="caution">
    <text evidence="4">The sequence shown here is derived from an EMBL/GenBank/DDBJ whole genome shotgun (WGS) entry which is preliminary data.</text>
</comment>
<dbReference type="PANTHER" id="PTHR43046:SF14">
    <property type="entry name" value="MUTT_NUDIX FAMILY PROTEIN"/>
    <property type="match status" value="1"/>
</dbReference>
<dbReference type="InterPro" id="IPR015797">
    <property type="entry name" value="NUDIX_hydrolase-like_dom_sf"/>
</dbReference>
<name>A0A6M0SAT4_9CYAN</name>
<organism evidence="4 5">
    <name type="scientific">Adonisia turfae CCMR0082</name>
    <dbReference type="NCBI Taxonomy" id="2304604"/>
    <lineage>
        <taxon>Bacteria</taxon>
        <taxon>Bacillati</taxon>
        <taxon>Cyanobacteriota</taxon>
        <taxon>Adonisia</taxon>
        <taxon>Adonisia turfae</taxon>
    </lineage>
</organism>
<keyword evidence="2 4" id="KW-0378">Hydrolase</keyword>
<protein>
    <submittedName>
        <fullName evidence="4">NUDIX hydrolase</fullName>
    </submittedName>
</protein>
<evidence type="ECO:0000313" key="4">
    <source>
        <dbReference type="EMBL" id="NEZ65570.1"/>
    </source>
</evidence>
<dbReference type="EMBL" id="QZCE01000002">
    <property type="protein sequence ID" value="NEZ65570.1"/>
    <property type="molecule type" value="Genomic_DNA"/>
</dbReference>
<dbReference type="RefSeq" id="WP_163666761.1">
    <property type="nucleotide sequence ID" value="NZ_QZCE01000002.1"/>
</dbReference>
<dbReference type="GO" id="GO:0016787">
    <property type="term" value="F:hydrolase activity"/>
    <property type="evidence" value="ECO:0007669"/>
    <property type="project" value="UniProtKB-KW"/>
</dbReference>
<dbReference type="Proteomes" id="UP000473574">
    <property type="component" value="Unassembled WGS sequence"/>
</dbReference>
<evidence type="ECO:0000256" key="1">
    <source>
        <dbReference type="ARBA" id="ARBA00001946"/>
    </source>
</evidence>
<dbReference type="Gene3D" id="3.90.79.10">
    <property type="entry name" value="Nucleoside Triphosphate Pyrophosphohydrolase"/>
    <property type="match status" value="1"/>
</dbReference>
<evidence type="ECO:0000259" key="3">
    <source>
        <dbReference type="PROSITE" id="PS51462"/>
    </source>
</evidence>
<reference evidence="4 5" key="1">
    <citation type="journal article" date="2020" name="Microb. Ecol.">
        <title>Ecogenomics of the Marine Benthic Filamentous Cyanobacterium Adonisia.</title>
        <authorList>
            <person name="Walter J.M."/>
            <person name="Coutinho F.H."/>
            <person name="Leomil L."/>
            <person name="Hargreaves P.I."/>
            <person name="Campeao M.E."/>
            <person name="Vieira V.V."/>
            <person name="Silva B.S."/>
            <person name="Fistarol G.O."/>
            <person name="Salomon P.S."/>
            <person name="Sawabe T."/>
            <person name="Mino S."/>
            <person name="Hosokawa M."/>
            <person name="Miyashita H."/>
            <person name="Maruyama F."/>
            <person name="van Verk M.C."/>
            <person name="Dutilh B.E."/>
            <person name="Thompson C.C."/>
            <person name="Thompson F.L."/>
        </authorList>
    </citation>
    <scope>NUCLEOTIDE SEQUENCE [LARGE SCALE GENOMIC DNA]</scope>
    <source>
        <strain evidence="4 5">CCMR0082</strain>
    </source>
</reference>
<accession>A0A6M0SAT4</accession>
<sequence>MDFSNRPNWQATSTDVSDGRWISRSCAVLVIPFFHTLSSETYVPLGKRADFMPQPGCWGLPCGYLDWNESLAACGRREVFEEIGLELGALDIRPQPDYVASEPMTDALQNVTHRFIVHKFLDNEALPLLKPGREVSEARWIDVSKLKEGSFDYAFNHLDIIQWALKE</sequence>